<comment type="caution">
    <text evidence="1">The sequence shown here is derived from an EMBL/GenBank/DDBJ whole genome shotgun (WGS) entry which is preliminary data.</text>
</comment>
<dbReference type="Pfam" id="PF14552">
    <property type="entry name" value="Tautomerase_2"/>
    <property type="match status" value="1"/>
</dbReference>
<evidence type="ECO:0000313" key="2">
    <source>
        <dbReference type="Proteomes" id="UP000436468"/>
    </source>
</evidence>
<accession>A0A844SKV0</accession>
<dbReference type="PANTHER" id="PTHR38460:SF1">
    <property type="entry name" value="TAUTOMERASE YOLI-RELATED"/>
    <property type="match status" value="1"/>
</dbReference>
<dbReference type="EMBL" id="WQNF01000008">
    <property type="protein sequence ID" value="MVT66316.1"/>
    <property type="molecule type" value="Genomic_DNA"/>
</dbReference>
<dbReference type="InterPro" id="IPR037479">
    <property type="entry name" value="Tauto_MSAD"/>
</dbReference>
<keyword evidence="2" id="KW-1185">Reference proteome</keyword>
<dbReference type="SUPFAM" id="SSF55331">
    <property type="entry name" value="Tautomerase/MIF"/>
    <property type="match status" value="1"/>
</dbReference>
<sequence length="127" mass="14738">MPLTRVSLRRGKPVAYRKAVLESLYRAMRETFDVPEGDRFMTISEHDDDDFVYGADYLGIRRSDDLIIIQITVSNTRPVAQKQKLYRRIAERLTESPGLRAEDIFINLVEVLPENWSFGNGEAQYVR</sequence>
<evidence type="ECO:0000313" key="1">
    <source>
        <dbReference type="EMBL" id="MVT66316.1"/>
    </source>
</evidence>
<protein>
    <submittedName>
        <fullName evidence="1">Tautomerase family protein</fullName>
    </submittedName>
</protein>
<dbReference type="AlphaFoldDB" id="A0A844SKV0"/>
<dbReference type="Proteomes" id="UP000436468">
    <property type="component" value="Unassembled WGS sequence"/>
</dbReference>
<dbReference type="Gene3D" id="3.30.429.10">
    <property type="entry name" value="Macrophage Migration Inhibitory Factor"/>
    <property type="match status" value="1"/>
</dbReference>
<reference evidence="1 2" key="1">
    <citation type="submission" date="2019-12" db="EMBL/GenBank/DDBJ databases">
        <title>Draft genome sequences Bradyrhizobium cajani AMBPC1010, Bradyrhizobium pachyrhizi AMBPC1040 and Bradyrhizobium yuanmingense ALSPC3051, three plant growth promoting strains isolated from nodules of Cajanus cajan L. in Dominican Republic.</title>
        <authorList>
            <person name="Flores-Felix J.D."/>
            <person name="Araujo J."/>
            <person name="Diaz-Alcantara C."/>
            <person name="Gonzalez-Andres F."/>
            <person name="Velazquez E."/>
        </authorList>
    </citation>
    <scope>NUCLEOTIDE SEQUENCE [LARGE SCALE GENOMIC DNA]</scope>
    <source>
        <strain evidence="1 2">1040</strain>
    </source>
</reference>
<dbReference type="InterPro" id="IPR014347">
    <property type="entry name" value="Tautomerase/MIF_sf"/>
</dbReference>
<dbReference type="RefSeq" id="WP_028333617.1">
    <property type="nucleotide sequence ID" value="NZ_CP121667.1"/>
</dbReference>
<dbReference type="PANTHER" id="PTHR38460">
    <property type="entry name" value="TAUTOMERASE YOLI-RELATED"/>
    <property type="match status" value="1"/>
</dbReference>
<gene>
    <name evidence="1" type="ORF">GPL21_14545</name>
</gene>
<name>A0A844SKV0_9BRAD</name>
<organism evidence="1 2">
    <name type="scientific">Bradyrhizobium pachyrhizi</name>
    <dbReference type="NCBI Taxonomy" id="280333"/>
    <lineage>
        <taxon>Bacteria</taxon>
        <taxon>Pseudomonadati</taxon>
        <taxon>Pseudomonadota</taxon>
        <taxon>Alphaproteobacteria</taxon>
        <taxon>Hyphomicrobiales</taxon>
        <taxon>Nitrobacteraceae</taxon>
        <taxon>Bradyrhizobium</taxon>
    </lineage>
</organism>
<proteinExistence type="predicted"/>